<keyword evidence="2" id="KW-0012">Acyltransferase</keyword>
<dbReference type="RefSeq" id="WP_377931063.1">
    <property type="nucleotide sequence ID" value="NZ_JBHUEM010000060.1"/>
</dbReference>
<accession>A0ABW4LX79</accession>
<keyword evidence="3" id="KW-1185">Reference proteome</keyword>
<dbReference type="InterPro" id="IPR000182">
    <property type="entry name" value="GNAT_dom"/>
</dbReference>
<reference evidence="3" key="1">
    <citation type="journal article" date="2019" name="Int. J. Syst. Evol. Microbiol.">
        <title>The Global Catalogue of Microorganisms (GCM) 10K type strain sequencing project: providing services to taxonomists for standard genome sequencing and annotation.</title>
        <authorList>
            <consortium name="The Broad Institute Genomics Platform"/>
            <consortium name="The Broad Institute Genome Sequencing Center for Infectious Disease"/>
            <person name="Wu L."/>
            <person name="Ma J."/>
        </authorList>
    </citation>
    <scope>NUCLEOTIDE SEQUENCE [LARGE SCALE GENOMIC DNA]</scope>
    <source>
        <strain evidence="3">CCUG 49339</strain>
    </source>
</reference>
<evidence type="ECO:0000259" key="1">
    <source>
        <dbReference type="PROSITE" id="PS51186"/>
    </source>
</evidence>
<evidence type="ECO:0000313" key="3">
    <source>
        <dbReference type="Proteomes" id="UP001597214"/>
    </source>
</evidence>
<dbReference type="GO" id="GO:0016746">
    <property type="term" value="F:acyltransferase activity"/>
    <property type="evidence" value="ECO:0007669"/>
    <property type="project" value="UniProtKB-KW"/>
</dbReference>
<protein>
    <submittedName>
        <fullName evidence="2">GNAT family N-acetyltransferase</fullName>
        <ecNumber evidence="2">2.3.-.-</ecNumber>
    </submittedName>
</protein>
<dbReference type="InterPro" id="IPR016181">
    <property type="entry name" value="Acyl_CoA_acyltransferase"/>
</dbReference>
<dbReference type="PROSITE" id="PS51186">
    <property type="entry name" value="GNAT"/>
    <property type="match status" value="1"/>
</dbReference>
<evidence type="ECO:0000313" key="2">
    <source>
        <dbReference type="EMBL" id="MFD1739804.1"/>
    </source>
</evidence>
<dbReference type="Proteomes" id="UP001597214">
    <property type="component" value="Unassembled WGS sequence"/>
</dbReference>
<dbReference type="EC" id="2.3.-.-" evidence="2"/>
<proteinExistence type="predicted"/>
<gene>
    <name evidence="2" type="ORF">ACFSCX_25390</name>
</gene>
<sequence length="142" mass="16435">MRDVSIALLNDLEKVVEIDKEVIGNDSRKGYIKKAMEEKRCIVVKERNSITGFLTYNTHFFESSFISLIIVNPLERRKGYATSLLTYFIENAPTFKIFSSTNQSNQTMKEVFKQNGFVQSGYVDNLDEGDPEIIYFRRRIGD</sequence>
<dbReference type="Gene3D" id="3.40.630.30">
    <property type="match status" value="1"/>
</dbReference>
<dbReference type="CDD" id="cd04301">
    <property type="entry name" value="NAT_SF"/>
    <property type="match status" value="1"/>
</dbReference>
<organism evidence="2 3">
    <name type="scientific">Bacillus salitolerans</name>
    <dbReference type="NCBI Taxonomy" id="1437434"/>
    <lineage>
        <taxon>Bacteria</taxon>
        <taxon>Bacillati</taxon>
        <taxon>Bacillota</taxon>
        <taxon>Bacilli</taxon>
        <taxon>Bacillales</taxon>
        <taxon>Bacillaceae</taxon>
        <taxon>Bacillus</taxon>
    </lineage>
</organism>
<dbReference type="EMBL" id="JBHUEM010000060">
    <property type="protein sequence ID" value="MFD1739804.1"/>
    <property type="molecule type" value="Genomic_DNA"/>
</dbReference>
<dbReference type="Pfam" id="PF00583">
    <property type="entry name" value="Acetyltransf_1"/>
    <property type="match status" value="1"/>
</dbReference>
<name>A0ABW4LX79_9BACI</name>
<keyword evidence="2" id="KW-0808">Transferase</keyword>
<feature type="domain" description="N-acetyltransferase" evidence="1">
    <location>
        <begin position="1"/>
        <end position="140"/>
    </location>
</feature>
<dbReference type="SUPFAM" id="SSF55729">
    <property type="entry name" value="Acyl-CoA N-acyltransferases (Nat)"/>
    <property type="match status" value="1"/>
</dbReference>
<comment type="caution">
    <text evidence="2">The sequence shown here is derived from an EMBL/GenBank/DDBJ whole genome shotgun (WGS) entry which is preliminary data.</text>
</comment>